<organism evidence="1 2">
    <name type="scientific">Caerostris darwini</name>
    <dbReference type="NCBI Taxonomy" id="1538125"/>
    <lineage>
        <taxon>Eukaryota</taxon>
        <taxon>Metazoa</taxon>
        <taxon>Ecdysozoa</taxon>
        <taxon>Arthropoda</taxon>
        <taxon>Chelicerata</taxon>
        <taxon>Arachnida</taxon>
        <taxon>Araneae</taxon>
        <taxon>Araneomorphae</taxon>
        <taxon>Entelegynae</taxon>
        <taxon>Araneoidea</taxon>
        <taxon>Araneidae</taxon>
        <taxon>Caerostris</taxon>
    </lineage>
</organism>
<name>A0AAV4RII3_9ARAC</name>
<dbReference type="AlphaFoldDB" id="A0AAV4RII3"/>
<reference evidence="1 2" key="1">
    <citation type="submission" date="2021-06" db="EMBL/GenBank/DDBJ databases">
        <title>Caerostris darwini draft genome.</title>
        <authorList>
            <person name="Kono N."/>
            <person name="Arakawa K."/>
        </authorList>
    </citation>
    <scope>NUCLEOTIDE SEQUENCE [LARGE SCALE GENOMIC DNA]</scope>
</reference>
<evidence type="ECO:0000313" key="1">
    <source>
        <dbReference type="EMBL" id="GIY19818.1"/>
    </source>
</evidence>
<protein>
    <submittedName>
        <fullName evidence="1">Uncharacterized protein</fullName>
    </submittedName>
</protein>
<sequence>MSPKRDEKPYLITLVENLNHKYEVPSLRCSGIQCGNLRSPCRGSTRTPACCQIRTTSDHQETWRPGGSGFRFRFRSCYRLTERIAAKNCDRII</sequence>
<accession>A0AAV4RII3</accession>
<gene>
    <name evidence="1" type="ORF">CDAR_244181</name>
</gene>
<keyword evidence="2" id="KW-1185">Reference proteome</keyword>
<comment type="caution">
    <text evidence="1">The sequence shown here is derived from an EMBL/GenBank/DDBJ whole genome shotgun (WGS) entry which is preliminary data.</text>
</comment>
<dbReference type="EMBL" id="BPLQ01006072">
    <property type="protein sequence ID" value="GIY19818.1"/>
    <property type="molecule type" value="Genomic_DNA"/>
</dbReference>
<evidence type="ECO:0000313" key="2">
    <source>
        <dbReference type="Proteomes" id="UP001054837"/>
    </source>
</evidence>
<proteinExistence type="predicted"/>
<dbReference type="Proteomes" id="UP001054837">
    <property type="component" value="Unassembled WGS sequence"/>
</dbReference>